<keyword evidence="2" id="KW-1185">Reference proteome</keyword>
<dbReference type="Proteomes" id="UP000762676">
    <property type="component" value="Unassembled WGS sequence"/>
</dbReference>
<proteinExistence type="predicted"/>
<gene>
    <name evidence="1" type="ORF">ElyMa_002227700</name>
</gene>
<evidence type="ECO:0000313" key="2">
    <source>
        <dbReference type="Proteomes" id="UP000762676"/>
    </source>
</evidence>
<protein>
    <submittedName>
        <fullName evidence="1">Uncharacterized protein</fullName>
    </submittedName>
</protein>
<sequence>MSAMLPFTCFGLEKPIFALTNLLYHKSENSEKNFQQNSKTRRHPSLLVCGLPLVSALCRLGFLCACTFVCEDHNFLPSIQEQWQKKSKKIVI</sequence>
<organism evidence="1 2">
    <name type="scientific">Elysia marginata</name>
    <dbReference type="NCBI Taxonomy" id="1093978"/>
    <lineage>
        <taxon>Eukaryota</taxon>
        <taxon>Metazoa</taxon>
        <taxon>Spiralia</taxon>
        <taxon>Lophotrochozoa</taxon>
        <taxon>Mollusca</taxon>
        <taxon>Gastropoda</taxon>
        <taxon>Heterobranchia</taxon>
        <taxon>Euthyneura</taxon>
        <taxon>Panpulmonata</taxon>
        <taxon>Sacoglossa</taxon>
        <taxon>Placobranchoidea</taxon>
        <taxon>Plakobranchidae</taxon>
        <taxon>Elysia</taxon>
    </lineage>
</organism>
<dbReference type="AlphaFoldDB" id="A0AAV4FV55"/>
<comment type="caution">
    <text evidence="1">The sequence shown here is derived from an EMBL/GenBank/DDBJ whole genome shotgun (WGS) entry which is preliminary data.</text>
</comment>
<reference evidence="1 2" key="1">
    <citation type="journal article" date="2021" name="Elife">
        <title>Chloroplast acquisition without the gene transfer in kleptoplastic sea slugs, Plakobranchus ocellatus.</title>
        <authorList>
            <person name="Maeda T."/>
            <person name="Takahashi S."/>
            <person name="Yoshida T."/>
            <person name="Shimamura S."/>
            <person name="Takaki Y."/>
            <person name="Nagai Y."/>
            <person name="Toyoda A."/>
            <person name="Suzuki Y."/>
            <person name="Arimoto A."/>
            <person name="Ishii H."/>
            <person name="Satoh N."/>
            <person name="Nishiyama T."/>
            <person name="Hasebe M."/>
            <person name="Maruyama T."/>
            <person name="Minagawa J."/>
            <person name="Obokata J."/>
            <person name="Shigenobu S."/>
        </authorList>
    </citation>
    <scope>NUCLEOTIDE SEQUENCE [LARGE SCALE GENOMIC DNA]</scope>
</reference>
<name>A0AAV4FV55_9GAST</name>
<evidence type="ECO:0000313" key="1">
    <source>
        <dbReference type="EMBL" id="GFR77014.1"/>
    </source>
</evidence>
<dbReference type="EMBL" id="BMAT01004612">
    <property type="protein sequence ID" value="GFR77014.1"/>
    <property type="molecule type" value="Genomic_DNA"/>
</dbReference>
<accession>A0AAV4FV55</accession>